<comment type="caution">
    <text evidence="2">The sequence shown here is derived from an EMBL/GenBank/DDBJ whole genome shotgun (WGS) entry which is preliminary data.</text>
</comment>
<reference evidence="2 3" key="1">
    <citation type="submission" date="2020-08" db="EMBL/GenBank/DDBJ databases">
        <authorList>
            <person name="Hejnol A."/>
        </authorList>
    </citation>
    <scope>NUCLEOTIDE SEQUENCE [LARGE SCALE GENOMIC DNA]</scope>
</reference>
<dbReference type="OrthoDB" id="5984572at2759"/>
<dbReference type="AlphaFoldDB" id="A0A7I8VD18"/>
<dbReference type="InterPro" id="IPR017245">
    <property type="entry name" value="BLOC-1_complex_su-3"/>
</dbReference>
<evidence type="ECO:0000256" key="1">
    <source>
        <dbReference type="SAM" id="MobiDB-lite"/>
    </source>
</evidence>
<accession>A0A7I8VD18</accession>
<proteinExistence type="predicted"/>
<evidence type="ECO:0000313" key="2">
    <source>
        <dbReference type="EMBL" id="CAD5113246.1"/>
    </source>
</evidence>
<evidence type="ECO:0000313" key="3">
    <source>
        <dbReference type="Proteomes" id="UP000549394"/>
    </source>
</evidence>
<organism evidence="2 3">
    <name type="scientific">Dimorphilus gyrociliatus</name>
    <dbReference type="NCBI Taxonomy" id="2664684"/>
    <lineage>
        <taxon>Eukaryota</taxon>
        <taxon>Metazoa</taxon>
        <taxon>Spiralia</taxon>
        <taxon>Lophotrochozoa</taxon>
        <taxon>Annelida</taxon>
        <taxon>Polychaeta</taxon>
        <taxon>Polychaeta incertae sedis</taxon>
        <taxon>Dinophilidae</taxon>
        <taxon>Dimorphilus</taxon>
    </lineage>
</organism>
<feature type="compositionally biased region" description="Polar residues" evidence="1">
    <location>
        <begin position="29"/>
        <end position="38"/>
    </location>
</feature>
<keyword evidence="3" id="KW-1185">Reference proteome</keyword>
<dbReference type="Pfam" id="PF15753">
    <property type="entry name" value="BLOC1S3"/>
    <property type="match status" value="1"/>
</dbReference>
<name>A0A7I8VD18_9ANNE</name>
<feature type="region of interest" description="Disordered" evidence="1">
    <location>
        <begin position="1"/>
        <end position="38"/>
    </location>
</feature>
<gene>
    <name evidence="2" type="ORF">DGYR_LOCUS2274</name>
</gene>
<protein>
    <submittedName>
        <fullName evidence="2">DgyrCDS2425</fullName>
    </submittedName>
</protein>
<dbReference type="Proteomes" id="UP000549394">
    <property type="component" value="Unassembled WGS sequence"/>
</dbReference>
<sequence>MEESYNSKIIDGEASESDEEEIEQESFSTLDSISPLQVSPSPQALTKVTLTPKYNSLLQRKLFEKNMKLRSDIVSYKCESFIKSADRIKNLNDQIKLTYVKLQETSQKMRLSLNDLLNTEDQIKECSDTNFGNFK</sequence>
<dbReference type="EMBL" id="CAJFCJ010000003">
    <property type="protein sequence ID" value="CAD5113246.1"/>
    <property type="molecule type" value="Genomic_DNA"/>
</dbReference>
<feature type="compositionally biased region" description="Acidic residues" evidence="1">
    <location>
        <begin position="13"/>
        <end position="24"/>
    </location>
</feature>